<evidence type="ECO:0008006" key="5">
    <source>
        <dbReference type="Google" id="ProtNLM"/>
    </source>
</evidence>
<dbReference type="PANTHER" id="PTHR10622">
    <property type="entry name" value="HET DOMAIN-CONTAINING PROTEIN"/>
    <property type="match status" value="1"/>
</dbReference>
<name>A0A9P4GTT0_9PLEO</name>
<dbReference type="PANTHER" id="PTHR10622:SF12">
    <property type="entry name" value="HET DOMAIN-CONTAINING PROTEIN"/>
    <property type="match status" value="1"/>
</dbReference>
<proteinExistence type="predicted"/>
<dbReference type="Pfam" id="PF06985">
    <property type="entry name" value="HET"/>
    <property type="match status" value="1"/>
</dbReference>
<evidence type="ECO:0000313" key="4">
    <source>
        <dbReference type="Proteomes" id="UP000799777"/>
    </source>
</evidence>
<sequence length="247" mass="29076">SLKLEYFIAEDVPPYAILSHTWEEEEVTYQDFIAATDDRESKKGWRKIRRMCELAKDHWLEYAWVDTCCIDKSSSAELSEAINSMYGYYRESRVCFAFLSDWIAHSENENDLHSCRWFTRGWTLQELIAPMDIIFFDSRFEAGGTKFTLVEKLSAVTYIDMELLFERRLIAEFSVAQKMSWAARRRTTRTEDRAYSMLGIFDLNVPLLYGEGSKAFRRLQEEIIRSTTDTSIFAWKLERSFDPGYLP</sequence>
<dbReference type="Pfam" id="PF26640">
    <property type="entry name" value="DUF8212"/>
    <property type="match status" value="1"/>
</dbReference>
<feature type="non-terminal residue" evidence="3">
    <location>
        <position position="247"/>
    </location>
</feature>
<dbReference type="OrthoDB" id="674604at2759"/>
<dbReference type="AlphaFoldDB" id="A0A9P4GTT0"/>
<organism evidence="3 4">
    <name type="scientific">Setomelanomma holmii</name>
    <dbReference type="NCBI Taxonomy" id="210430"/>
    <lineage>
        <taxon>Eukaryota</taxon>
        <taxon>Fungi</taxon>
        <taxon>Dikarya</taxon>
        <taxon>Ascomycota</taxon>
        <taxon>Pezizomycotina</taxon>
        <taxon>Dothideomycetes</taxon>
        <taxon>Pleosporomycetidae</taxon>
        <taxon>Pleosporales</taxon>
        <taxon>Pleosporineae</taxon>
        <taxon>Phaeosphaeriaceae</taxon>
        <taxon>Setomelanomma</taxon>
    </lineage>
</organism>
<evidence type="ECO:0000313" key="3">
    <source>
        <dbReference type="EMBL" id="KAF2022598.1"/>
    </source>
</evidence>
<accession>A0A9P4GTT0</accession>
<protein>
    <recommendedName>
        <fullName evidence="5">HET-domain-containing protein</fullName>
    </recommendedName>
</protein>
<dbReference type="InterPro" id="IPR010730">
    <property type="entry name" value="HET"/>
</dbReference>
<keyword evidence="4" id="KW-1185">Reference proteome</keyword>
<comment type="caution">
    <text evidence="3">The sequence shown here is derived from an EMBL/GenBank/DDBJ whole genome shotgun (WGS) entry which is preliminary data.</text>
</comment>
<feature type="non-terminal residue" evidence="3">
    <location>
        <position position="1"/>
    </location>
</feature>
<gene>
    <name evidence="3" type="ORF">EK21DRAFT_46044</name>
</gene>
<dbReference type="Proteomes" id="UP000799777">
    <property type="component" value="Unassembled WGS sequence"/>
</dbReference>
<feature type="domain" description="Heterokaryon incompatibility" evidence="1">
    <location>
        <begin position="15"/>
        <end position="104"/>
    </location>
</feature>
<dbReference type="InterPro" id="IPR058525">
    <property type="entry name" value="DUF8212"/>
</dbReference>
<reference evidence="3" key="1">
    <citation type="journal article" date="2020" name="Stud. Mycol.">
        <title>101 Dothideomycetes genomes: a test case for predicting lifestyles and emergence of pathogens.</title>
        <authorList>
            <person name="Haridas S."/>
            <person name="Albert R."/>
            <person name="Binder M."/>
            <person name="Bloem J."/>
            <person name="Labutti K."/>
            <person name="Salamov A."/>
            <person name="Andreopoulos B."/>
            <person name="Baker S."/>
            <person name="Barry K."/>
            <person name="Bills G."/>
            <person name="Bluhm B."/>
            <person name="Cannon C."/>
            <person name="Castanera R."/>
            <person name="Culley D."/>
            <person name="Daum C."/>
            <person name="Ezra D."/>
            <person name="Gonzalez J."/>
            <person name="Henrissat B."/>
            <person name="Kuo A."/>
            <person name="Liang C."/>
            <person name="Lipzen A."/>
            <person name="Lutzoni F."/>
            <person name="Magnuson J."/>
            <person name="Mondo S."/>
            <person name="Nolan M."/>
            <person name="Ohm R."/>
            <person name="Pangilinan J."/>
            <person name="Park H.-J."/>
            <person name="Ramirez L."/>
            <person name="Alfaro M."/>
            <person name="Sun H."/>
            <person name="Tritt A."/>
            <person name="Yoshinaga Y."/>
            <person name="Zwiers L.-H."/>
            <person name="Turgeon B."/>
            <person name="Goodwin S."/>
            <person name="Spatafora J."/>
            <person name="Crous P."/>
            <person name="Grigoriev I."/>
        </authorList>
    </citation>
    <scope>NUCLEOTIDE SEQUENCE</scope>
    <source>
        <strain evidence="3">CBS 110217</strain>
    </source>
</reference>
<dbReference type="EMBL" id="ML978514">
    <property type="protein sequence ID" value="KAF2022598.1"/>
    <property type="molecule type" value="Genomic_DNA"/>
</dbReference>
<evidence type="ECO:0000259" key="1">
    <source>
        <dbReference type="Pfam" id="PF06985"/>
    </source>
</evidence>
<feature type="domain" description="DUF8212" evidence="2">
    <location>
        <begin position="214"/>
        <end position="236"/>
    </location>
</feature>
<evidence type="ECO:0000259" key="2">
    <source>
        <dbReference type="Pfam" id="PF26640"/>
    </source>
</evidence>